<gene>
    <name evidence="12" type="primary">psd</name>
    <name evidence="13" type="ORF">IMCC3088_1632</name>
</gene>
<protein>
    <recommendedName>
        <fullName evidence="12">Phosphatidylserine decarboxylase proenzyme</fullName>
        <ecNumber evidence="12">4.1.1.65</ecNumber>
    </recommendedName>
    <component>
        <recommendedName>
            <fullName evidence="12">Phosphatidylserine decarboxylase alpha chain</fullName>
        </recommendedName>
    </component>
    <component>
        <recommendedName>
            <fullName evidence="12">Phosphatidylserine decarboxylase beta chain</fullName>
        </recommendedName>
    </component>
</protein>
<evidence type="ECO:0000256" key="4">
    <source>
        <dbReference type="ARBA" id="ARBA00022793"/>
    </source>
</evidence>
<dbReference type="GO" id="GO:0004609">
    <property type="term" value="F:phosphatidylserine decarboxylase activity"/>
    <property type="evidence" value="ECO:0007669"/>
    <property type="project" value="UniProtKB-UniRule"/>
</dbReference>
<evidence type="ECO:0000256" key="9">
    <source>
        <dbReference type="ARBA" id="ARBA00023239"/>
    </source>
</evidence>
<dbReference type="InterPro" id="IPR033177">
    <property type="entry name" value="PSD-B"/>
</dbReference>
<feature type="active site" description="Charge relay system; for autoendoproteolytic cleavage activity" evidence="12">
    <location>
        <position position="87"/>
    </location>
</feature>
<keyword evidence="9 12" id="KW-0456">Lyase</keyword>
<keyword evidence="14" id="KW-1185">Reference proteome</keyword>
<keyword evidence="8 12" id="KW-0594">Phospholipid biosynthesis</keyword>
<comment type="pathway">
    <text evidence="1">Lipid metabolism.</text>
</comment>
<dbReference type="PANTHER" id="PTHR10067:SF6">
    <property type="entry name" value="PHOSPHATIDYLSERINE DECARBOXYLASE PROENZYME, MITOCHONDRIAL"/>
    <property type="match status" value="1"/>
</dbReference>
<dbReference type="STRING" id="2518989.IMCC3088_1632"/>
<feature type="chain" id="PRO_5041750127" description="Phosphatidylserine decarboxylase beta chain" evidence="12">
    <location>
        <begin position="1"/>
        <end position="247"/>
    </location>
</feature>
<name>F3L265_9GAMM</name>
<dbReference type="EMBL" id="AEIG01000042">
    <property type="protein sequence ID" value="EGG29590.1"/>
    <property type="molecule type" value="Genomic_DNA"/>
</dbReference>
<keyword evidence="7 12" id="KW-0865">Zymogen</keyword>
<dbReference type="NCBIfam" id="TIGR00163">
    <property type="entry name" value="PS_decarb"/>
    <property type="match status" value="1"/>
</dbReference>
<feature type="active site" description="Schiff-base intermediate with substrate; via pyruvic acid; for decarboxylase activity" evidence="12">
    <location>
        <position position="248"/>
    </location>
</feature>
<evidence type="ECO:0000256" key="5">
    <source>
        <dbReference type="ARBA" id="ARBA00023098"/>
    </source>
</evidence>
<dbReference type="AlphaFoldDB" id="F3L265"/>
<keyword evidence="3 12" id="KW-0444">Lipid biosynthesis</keyword>
<evidence type="ECO:0000256" key="12">
    <source>
        <dbReference type="HAMAP-Rule" id="MF_00662"/>
    </source>
</evidence>
<comment type="cofactor">
    <cofactor evidence="12">
        <name>pyruvate</name>
        <dbReference type="ChEBI" id="CHEBI:15361"/>
    </cofactor>
    <text evidence="12">Binds 1 pyruvoyl group covalently per subunit.</text>
</comment>
<keyword evidence="10 12" id="KW-1208">Phospholipid metabolism</keyword>
<feature type="chain" id="PRO_5041750128" description="Phosphatidylserine decarboxylase alpha chain" evidence="12">
    <location>
        <begin position="248"/>
        <end position="283"/>
    </location>
</feature>
<evidence type="ECO:0000256" key="2">
    <source>
        <dbReference type="ARBA" id="ARBA00022475"/>
    </source>
</evidence>
<evidence type="ECO:0000313" key="13">
    <source>
        <dbReference type="EMBL" id="EGG29590.1"/>
    </source>
</evidence>
<dbReference type="UniPathway" id="UPA00558">
    <property type="reaction ID" value="UER00616"/>
</dbReference>
<dbReference type="InterPro" id="IPR033178">
    <property type="entry name" value="PSD_type1_pro"/>
</dbReference>
<evidence type="ECO:0000256" key="10">
    <source>
        <dbReference type="ARBA" id="ARBA00023264"/>
    </source>
</evidence>
<dbReference type="Pfam" id="PF02666">
    <property type="entry name" value="PS_Dcarbxylase"/>
    <property type="match status" value="1"/>
</dbReference>
<dbReference type="HAMAP" id="MF_00662">
    <property type="entry name" value="PS_decarb_PSD_B_type1"/>
    <property type="match status" value="1"/>
</dbReference>
<keyword evidence="11 12" id="KW-0670">Pyruvate</keyword>
<dbReference type="GO" id="GO:0005886">
    <property type="term" value="C:plasma membrane"/>
    <property type="evidence" value="ECO:0007669"/>
    <property type="project" value="UniProtKB-SubCell"/>
</dbReference>
<evidence type="ECO:0000256" key="1">
    <source>
        <dbReference type="ARBA" id="ARBA00005189"/>
    </source>
</evidence>
<comment type="function">
    <text evidence="12">Catalyzes the formation of phosphatidylethanolamine (PtdEtn) from phosphatidylserine (PtdSer).</text>
</comment>
<keyword evidence="2 12" id="KW-1003">Cell membrane</keyword>
<organism evidence="13 14">
    <name type="scientific">Aequoribacter fuscus</name>
    <dbReference type="NCBI Taxonomy" id="2518989"/>
    <lineage>
        <taxon>Bacteria</taxon>
        <taxon>Pseudomonadati</taxon>
        <taxon>Pseudomonadota</taxon>
        <taxon>Gammaproteobacteria</taxon>
        <taxon>Cellvibrionales</taxon>
        <taxon>Halieaceae</taxon>
        <taxon>Aequoribacter</taxon>
    </lineage>
</organism>
<comment type="PTM">
    <text evidence="12">Is synthesized initially as an inactive proenzyme. Formation of the active enzyme involves a self-maturation process in which the active site pyruvoyl group is generated from an internal serine residue via an autocatalytic post-translational modification. Two non-identical subunits are generated from the proenzyme in this reaction, and the pyruvate is formed at the N-terminus of the alpha chain, which is derived from the carboxyl end of the proenzyme. The autoendoproteolytic cleavage occurs by a canonical serine protease mechanism, in which the side chain hydroxyl group of the serine supplies its oxygen atom to form the C-terminus of the beta chain, while the remainder of the serine residue undergoes an oxidative deamination to produce ammonia and the pyruvoyl prosthetic group on the alpha chain. During this reaction, the Ser that is part of the protease active site of the proenzyme becomes the pyruvoyl prosthetic group, which constitutes an essential element of the active site of the mature decarboxylase.</text>
</comment>
<proteinExistence type="inferred from homology"/>
<dbReference type="eggNOG" id="COG0688">
    <property type="taxonomic scope" value="Bacteria"/>
</dbReference>
<evidence type="ECO:0000256" key="6">
    <source>
        <dbReference type="ARBA" id="ARBA00023136"/>
    </source>
</evidence>
<feature type="site" description="Cleavage (non-hydrolytic); by autocatalysis" evidence="12">
    <location>
        <begin position="247"/>
        <end position="248"/>
    </location>
</feature>
<feature type="active site" description="Charge relay system; for autoendoproteolytic cleavage activity" evidence="12">
    <location>
        <position position="248"/>
    </location>
</feature>
<keyword evidence="6 12" id="KW-0472">Membrane</keyword>
<comment type="similarity">
    <text evidence="12">Belongs to the phosphatidylserine decarboxylase family. PSD-B subfamily. Prokaryotic type I sub-subfamily.</text>
</comment>
<sequence>MSPFILLQRLLPQHLLSRWVGRLAELKHPKWLKNTLIKAFIKHYQVNMEEAFAPYPEAYVNFNEFFTRALKPGARPLAVADVLSPADGAFSQVGKINEDQIFQAKGKSFTTTSLLGGNEEWAALFHDGDFATIYLSPKDYHRIHMPIQGTLLATRYIPGDLYSVNQTTAENVDGLFARNERLVCLFDTEAGPMAAVLVGAMIVAGIETVWEGQVAPPGSQIITRHYAQPAPAIELKQGDELGRFKLGSTVILLFGKDQIAWETWCHAGNDIRMGECIASRINV</sequence>
<dbReference type="RefSeq" id="WP_009575863.1">
    <property type="nucleotide sequence ID" value="NZ_AEIG01000042.1"/>
</dbReference>
<evidence type="ECO:0000256" key="11">
    <source>
        <dbReference type="ARBA" id="ARBA00023317"/>
    </source>
</evidence>
<comment type="catalytic activity">
    <reaction evidence="12">
        <text>a 1,2-diacyl-sn-glycero-3-phospho-L-serine + H(+) = a 1,2-diacyl-sn-glycero-3-phosphoethanolamine + CO2</text>
        <dbReference type="Rhea" id="RHEA:20828"/>
        <dbReference type="ChEBI" id="CHEBI:15378"/>
        <dbReference type="ChEBI" id="CHEBI:16526"/>
        <dbReference type="ChEBI" id="CHEBI:57262"/>
        <dbReference type="ChEBI" id="CHEBI:64612"/>
        <dbReference type="EC" id="4.1.1.65"/>
    </reaction>
</comment>
<keyword evidence="4 12" id="KW-0210">Decarboxylase</keyword>
<comment type="subcellular location">
    <subcellularLocation>
        <location evidence="12">Cell membrane</location>
        <topology evidence="12">Peripheral membrane protein</topology>
    </subcellularLocation>
</comment>
<dbReference type="PANTHER" id="PTHR10067">
    <property type="entry name" value="PHOSPHATIDYLSERINE DECARBOXYLASE"/>
    <property type="match status" value="1"/>
</dbReference>
<dbReference type="GO" id="GO:0006646">
    <property type="term" value="P:phosphatidylethanolamine biosynthetic process"/>
    <property type="evidence" value="ECO:0007669"/>
    <property type="project" value="UniProtKB-UniRule"/>
</dbReference>
<accession>F3L265</accession>
<dbReference type="OrthoDB" id="9802030at2"/>
<dbReference type="InterPro" id="IPR003817">
    <property type="entry name" value="PS_Dcarbxylase"/>
</dbReference>
<evidence type="ECO:0000256" key="3">
    <source>
        <dbReference type="ARBA" id="ARBA00022516"/>
    </source>
</evidence>
<dbReference type="EC" id="4.1.1.65" evidence="12"/>
<keyword evidence="5 12" id="KW-0443">Lipid metabolism</keyword>
<dbReference type="Proteomes" id="UP000005615">
    <property type="component" value="Unassembled WGS sequence"/>
</dbReference>
<reference evidence="13 14" key="1">
    <citation type="journal article" date="2011" name="J. Bacteriol.">
        <title>Genome sequence of strain IMCC3088, a proteorhodopsin-containing marine bacterium belonging to the OM60/NOR5 clade.</title>
        <authorList>
            <person name="Jang Y."/>
            <person name="Oh H.M."/>
            <person name="Kang I."/>
            <person name="Lee K."/>
            <person name="Yang S.J."/>
            <person name="Cho J.C."/>
        </authorList>
    </citation>
    <scope>NUCLEOTIDE SEQUENCE [LARGE SCALE GENOMIC DNA]</scope>
    <source>
        <strain evidence="13 14">IMCC3088</strain>
    </source>
</reference>
<comment type="pathway">
    <text evidence="12">Phospholipid metabolism; phosphatidylethanolamine biosynthesis; phosphatidylethanolamine from CDP-diacylglycerol: step 2/2.</text>
</comment>
<evidence type="ECO:0000313" key="14">
    <source>
        <dbReference type="Proteomes" id="UP000005615"/>
    </source>
</evidence>
<comment type="subunit">
    <text evidence="12">Heterodimer of a large membrane-associated beta subunit and a small pyruvoyl-containing alpha subunit.</text>
</comment>
<evidence type="ECO:0000256" key="7">
    <source>
        <dbReference type="ARBA" id="ARBA00023145"/>
    </source>
</evidence>
<evidence type="ECO:0000256" key="8">
    <source>
        <dbReference type="ARBA" id="ARBA00023209"/>
    </source>
</evidence>
<feature type="active site" description="Charge relay system; for autoendoproteolytic cleavage activity" evidence="12">
    <location>
        <position position="144"/>
    </location>
</feature>
<feature type="modified residue" description="Pyruvic acid (Ser); by autocatalysis" evidence="12">
    <location>
        <position position="248"/>
    </location>
</feature>
<comment type="caution">
    <text evidence="13">The sequence shown here is derived from an EMBL/GenBank/DDBJ whole genome shotgun (WGS) entry which is preliminary data.</text>
</comment>